<dbReference type="SUPFAM" id="SSF46785">
    <property type="entry name" value="Winged helix' DNA-binding domain"/>
    <property type="match status" value="1"/>
</dbReference>
<dbReference type="InterPro" id="IPR005119">
    <property type="entry name" value="LysR_subst-bd"/>
</dbReference>
<organism evidence="6 7">
    <name type="scientific">Marinobacter adhaerens</name>
    <dbReference type="NCBI Taxonomy" id="1033846"/>
    <lineage>
        <taxon>Bacteria</taxon>
        <taxon>Pseudomonadati</taxon>
        <taxon>Pseudomonadota</taxon>
        <taxon>Gammaproteobacteria</taxon>
        <taxon>Pseudomonadales</taxon>
        <taxon>Marinobacteraceae</taxon>
        <taxon>Marinobacter</taxon>
    </lineage>
</organism>
<dbReference type="InterPro" id="IPR036388">
    <property type="entry name" value="WH-like_DNA-bd_sf"/>
</dbReference>
<dbReference type="PROSITE" id="PS50931">
    <property type="entry name" value="HTH_LYSR"/>
    <property type="match status" value="1"/>
</dbReference>
<name>A0A844I3S1_9GAMM</name>
<dbReference type="Gene3D" id="3.40.190.290">
    <property type="match status" value="1"/>
</dbReference>
<dbReference type="PANTHER" id="PTHR30537:SF31">
    <property type="entry name" value="TRANSCRIPTIONAL REGULATOR, LYSR FAMILY"/>
    <property type="match status" value="1"/>
</dbReference>
<dbReference type="GO" id="GO:0003700">
    <property type="term" value="F:DNA-binding transcription factor activity"/>
    <property type="evidence" value="ECO:0007669"/>
    <property type="project" value="InterPro"/>
</dbReference>
<evidence type="ECO:0000259" key="5">
    <source>
        <dbReference type="PROSITE" id="PS50931"/>
    </source>
</evidence>
<dbReference type="GO" id="GO:0043565">
    <property type="term" value="F:sequence-specific DNA binding"/>
    <property type="evidence" value="ECO:0007669"/>
    <property type="project" value="TreeGrafter"/>
</dbReference>
<dbReference type="CDD" id="cd08473">
    <property type="entry name" value="PBP2_CrgA_like_4"/>
    <property type="match status" value="1"/>
</dbReference>
<dbReference type="InterPro" id="IPR058163">
    <property type="entry name" value="LysR-type_TF_proteobact-type"/>
</dbReference>
<dbReference type="FunFam" id="1.10.10.10:FF:000001">
    <property type="entry name" value="LysR family transcriptional regulator"/>
    <property type="match status" value="1"/>
</dbReference>
<keyword evidence="4" id="KW-0804">Transcription</keyword>
<keyword evidence="3" id="KW-0238">DNA-binding</keyword>
<evidence type="ECO:0000256" key="1">
    <source>
        <dbReference type="ARBA" id="ARBA00009437"/>
    </source>
</evidence>
<dbReference type="SUPFAM" id="SSF53850">
    <property type="entry name" value="Periplasmic binding protein-like II"/>
    <property type="match status" value="1"/>
</dbReference>
<dbReference type="NCBIfam" id="NF011573">
    <property type="entry name" value="PRK14997.1"/>
    <property type="match status" value="1"/>
</dbReference>
<dbReference type="InterPro" id="IPR036390">
    <property type="entry name" value="WH_DNA-bd_sf"/>
</dbReference>
<dbReference type="Proteomes" id="UP000431462">
    <property type="component" value="Unassembled WGS sequence"/>
</dbReference>
<evidence type="ECO:0000256" key="2">
    <source>
        <dbReference type="ARBA" id="ARBA00023015"/>
    </source>
</evidence>
<dbReference type="PANTHER" id="PTHR30537">
    <property type="entry name" value="HTH-TYPE TRANSCRIPTIONAL REGULATOR"/>
    <property type="match status" value="1"/>
</dbReference>
<evidence type="ECO:0000256" key="3">
    <source>
        <dbReference type="ARBA" id="ARBA00023125"/>
    </source>
</evidence>
<accession>A0A844I3S1</accession>
<evidence type="ECO:0000256" key="4">
    <source>
        <dbReference type="ARBA" id="ARBA00023163"/>
    </source>
</evidence>
<sequence length="302" mass="33776">MQDLNDLYYFVKVVESGGFAPAERAIGIPKSKLSRRVAGLEERLGVRLMHRSTRRFSITDIGQRYYEHCRAMLVEAEAAQEAVEQVRGEPCGTIRVTCPVGLLHFHVGQMVGEFMSRYPRVSVELEATNRRVDVLAEGVDVALRVRPLPLEDSDLVLRILSDRGQCLVASPGLIDQMGGLPEGPESLSQWPALTRSGSLVEQVWTLYDKTGERRDVAYTPRYATTDMEALKKAALAGAGVVQLPLLMLNEELASGALVWLLPDWEPRREVIHLVFPSRRGMLPAVRAFIDYLAERYSQISEN</sequence>
<comment type="caution">
    <text evidence="6">The sequence shown here is derived from an EMBL/GenBank/DDBJ whole genome shotgun (WGS) entry which is preliminary data.</text>
</comment>
<dbReference type="GO" id="GO:0006351">
    <property type="term" value="P:DNA-templated transcription"/>
    <property type="evidence" value="ECO:0007669"/>
    <property type="project" value="TreeGrafter"/>
</dbReference>
<protein>
    <submittedName>
        <fullName evidence="6">LysR family transcriptional regulator</fullName>
    </submittedName>
</protein>
<comment type="similarity">
    <text evidence="1">Belongs to the LysR transcriptional regulatory family.</text>
</comment>
<evidence type="ECO:0000313" key="6">
    <source>
        <dbReference type="EMBL" id="MTI99661.1"/>
    </source>
</evidence>
<dbReference type="Pfam" id="PF03466">
    <property type="entry name" value="LysR_substrate"/>
    <property type="match status" value="1"/>
</dbReference>
<keyword evidence="2" id="KW-0805">Transcription regulation</keyword>
<dbReference type="Gene3D" id="1.10.10.10">
    <property type="entry name" value="Winged helix-like DNA-binding domain superfamily/Winged helix DNA-binding domain"/>
    <property type="match status" value="1"/>
</dbReference>
<dbReference type="EMBL" id="VENC01000012">
    <property type="protein sequence ID" value="MTI99661.1"/>
    <property type="molecule type" value="Genomic_DNA"/>
</dbReference>
<dbReference type="InterPro" id="IPR000847">
    <property type="entry name" value="LysR_HTH_N"/>
</dbReference>
<feature type="domain" description="HTH lysR-type" evidence="5">
    <location>
        <begin position="1"/>
        <end position="59"/>
    </location>
</feature>
<gene>
    <name evidence="6" type="ORF">FH752_13670</name>
</gene>
<dbReference type="Pfam" id="PF00126">
    <property type="entry name" value="HTH_1"/>
    <property type="match status" value="1"/>
</dbReference>
<dbReference type="AlphaFoldDB" id="A0A844I3S1"/>
<evidence type="ECO:0000313" key="7">
    <source>
        <dbReference type="Proteomes" id="UP000431462"/>
    </source>
</evidence>
<reference evidence="6 7" key="1">
    <citation type="submission" date="2019-06" db="EMBL/GenBank/DDBJ databases">
        <title>Enrichment of Autotrophic Halophilic Microorganisms from Red Sea Brine Pool Using Microbial Electrosynthesis System.</title>
        <authorList>
            <person name="Alqahtani M.F."/>
            <person name="Bajracharya S."/>
            <person name="Katuri K.P."/>
            <person name="Ali M."/>
            <person name="Saikaly P.E."/>
        </authorList>
    </citation>
    <scope>NUCLEOTIDE SEQUENCE [LARGE SCALE GENOMIC DNA]</scope>
    <source>
        <strain evidence="6">MES15</strain>
    </source>
</reference>
<proteinExistence type="inferred from homology"/>